<dbReference type="GO" id="GO:0005886">
    <property type="term" value="C:plasma membrane"/>
    <property type="evidence" value="ECO:0007669"/>
    <property type="project" value="UniProtKB-SubCell"/>
</dbReference>
<keyword evidence="2" id="KW-1003">Cell membrane</keyword>
<dbReference type="InterPro" id="IPR001828">
    <property type="entry name" value="ANF_lig-bd_rcpt"/>
</dbReference>
<dbReference type="InterPro" id="IPR017979">
    <property type="entry name" value="GPCR_3_CS"/>
</dbReference>
<keyword evidence="14" id="KW-1185">Reference proteome</keyword>
<proteinExistence type="predicted"/>
<dbReference type="GO" id="GO:0004930">
    <property type="term" value="F:G protein-coupled receptor activity"/>
    <property type="evidence" value="ECO:0007669"/>
    <property type="project" value="UniProtKB-KW"/>
</dbReference>
<keyword evidence="6" id="KW-0297">G-protein coupled receptor</keyword>
<dbReference type="CDD" id="cd15283">
    <property type="entry name" value="7tmC_V2R_pheromone"/>
    <property type="match status" value="1"/>
</dbReference>
<keyword evidence="5 11" id="KW-1133">Transmembrane helix</keyword>
<evidence type="ECO:0000313" key="13">
    <source>
        <dbReference type="EMBL" id="CAH2299233.1"/>
    </source>
</evidence>
<evidence type="ECO:0000259" key="12">
    <source>
        <dbReference type="PROSITE" id="PS50259"/>
    </source>
</evidence>
<evidence type="ECO:0000256" key="6">
    <source>
        <dbReference type="ARBA" id="ARBA00023040"/>
    </source>
</evidence>
<dbReference type="PANTHER" id="PTHR24061">
    <property type="entry name" value="CALCIUM-SENSING RECEPTOR-RELATED"/>
    <property type="match status" value="1"/>
</dbReference>
<evidence type="ECO:0000256" key="4">
    <source>
        <dbReference type="ARBA" id="ARBA00022729"/>
    </source>
</evidence>
<dbReference type="InterPro" id="IPR038550">
    <property type="entry name" value="GPCR_3_9-Cys_sf"/>
</dbReference>
<keyword evidence="9" id="KW-0325">Glycoprotein</keyword>
<dbReference type="Pfam" id="PF01094">
    <property type="entry name" value="ANF_receptor"/>
    <property type="match status" value="1"/>
</dbReference>
<dbReference type="Proteomes" id="UP001295444">
    <property type="component" value="Chromosome 06"/>
</dbReference>
<feature type="transmembrane region" description="Helical" evidence="11">
    <location>
        <begin position="929"/>
        <end position="949"/>
    </location>
</feature>
<evidence type="ECO:0000256" key="10">
    <source>
        <dbReference type="ARBA" id="ARBA00023224"/>
    </source>
</evidence>
<dbReference type="Pfam" id="PF07562">
    <property type="entry name" value="NCD3G"/>
    <property type="match status" value="1"/>
</dbReference>
<dbReference type="InterPro" id="IPR017978">
    <property type="entry name" value="GPCR_3_C"/>
</dbReference>
<dbReference type="InterPro" id="IPR000068">
    <property type="entry name" value="GPCR_3_Ca_sens_rcpt-rel"/>
</dbReference>
<keyword evidence="4" id="KW-0732">Signal</keyword>
<feature type="transmembrane region" description="Helical" evidence="11">
    <location>
        <begin position="893"/>
        <end position="917"/>
    </location>
</feature>
<dbReference type="Gene3D" id="2.10.50.30">
    <property type="entry name" value="GPCR, family 3, nine cysteines domain"/>
    <property type="match status" value="1"/>
</dbReference>
<keyword evidence="7 11" id="KW-0472">Membrane</keyword>
<protein>
    <submittedName>
        <fullName evidence="13">Vomeronasal type-2 receptor 26-like</fullName>
    </submittedName>
</protein>
<dbReference type="InterPro" id="IPR011500">
    <property type="entry name" value="GPCR_3_9-Cys_dom"/>
</dbReference>
<evidence type="ECO:0000256" key="8">
    <source>
        <dbReference type="ARBA" id="ARBA00023170"/>
    </source>
</evidence>
<evidence type="ECO:0000256" key="11">
    <source>
        <dbReference type="SAM" id="Phobius"/>
    </source>
</evidence>
<feature type="transmembrane region" description="Helical" evidence="11">
    <location>
        <begin position="738"/>
        <end position="761"/>
    </location>
</feature>
<feature type="transmembrane region" description="Helical" evidence="11">
    <location>
        <begin position="961"/>
        <end position="984"/>
    </location>
</feature>
<dbReference type="FunFam" id="2.10.50.30:FF:000003">
    <property type="entry name" value="Vomeronasal 2, receptor 120"/>
    <property type="match status" value="1"/>
</dbReference>
<feature type="transmembrane region" description="Helical" evidence="11">
    <location>
        <begin position="805"/>
        <end position="829"/>
    </location>
</feature>
<dbReference type="PROSITE" id="PS50259">
    <property type="entry name" value="G_PROTEIN_RECEP_F3_4"/>
    <property type="match status" value="1"/>
</dbReference>
<evidence type="ECO:0000256" key="2">
    <source>
        <dbReference type="ARBA" id="ARBA00022475"/>
    </source>
</evidence>
<evidence type="ECO:0000256" key="1">
    <source>
        <dbReference type="ARBA" id="ARBA00004651"/>
    </source>
</evidence>
<dbReference type="InterPro" id="IPR000337">
    <property type="entry name" value="GPCR_3"/>
</dbReference>
<evidence type="ECO:0000313" key="14">
    <source>
        <dbReference type="Proteomes" id="UP001295444"/>
    </source>
</evidence>
<keyword evidence="8 13" id="KW-0675">Receptor</keyword>
<dbReference type="SUPFAM" id="SSF53822">
    <property type="entry name" value="Periplasmic binding protein-like I"/>
    <property type="match status" value="1"/>
</dbReference>
<keyword evidence="10" id="KW-0807">Transducer</keyword>
<feature type="transmembrane region" description="Helical" evidence="11">
    <location>
        <begin position="850"/>
        <end position="873"/>
    </location>
</feature>
<feature type="transmembrane region" description="Helical" evidence="11">
    <location>
        <begin position="773"/>
        <end position="793"/>
    </location>
</feature>
<dbReference type="EMBL" id="OW240917">
    <property type="protein sequence ID" value="CAH2299233.1"/>
    <property type="molecule type" value="Genomic_DNA"/>
</dbReference>
<dbReference type="AlphaFoldDB" id="A0AAD1SD49"/>
<dbReference type="InterPro" id="IPR028082">
    <property type="entry name" value="Peripla_BP_I"/>
</dbReference>
<dbReference type="Gene3D" id="3.40.50.2300">
    <property type="match status" value="2"/>
</dbReference>
<name>A0AAD1SD49_PELCU</name>
<reference evidence="13" key="1">
    <citation type="submission" date="2022-03" db="EMBL/GenBank/DDBJ databases">
        <authorList>
            <person name="Alioto T."/>
            <person name="Alioto T."/>
            <person name="Gomez Garrido J."/>
        </authorList>
    </citation>
    <scope>NUCLEOTIDE SEQUENCE</scope>
</reference>
<comment type="subcellular location">
    <subcellularLocation>
        <location evidence="1">Cell membrane</location>
        <topology evidence="1">Multi-pass membrane protein</topology>
    </subcellularLocation>
</comment>
<evidence type="ECO:0000256" key="7">
    <source>
        <dbReference type="ARBA" id="ARBA00023136"/>
    </source>
</evidence>
<gene>
    <name evidence="13" type="ORF">PECUL_23A003218</name>
</gene>
<feature type="domain" description="G-protein coupled receptors family 3 profile" evidence="12">
    <location>
        <begin position="735"/>
        <end position="999"/>
    </location>
</feature>
<evidence type="ECO:0000256" key="9">
    <source>
        <dbReference type="ARBA" id="ARBA00023180"/>
    </source>
</evidence>
<sequence length="1005" mass="115032">MSLMEPYAEFFCLITLCIMVGTSEMRKPKSVCSLNILDYFFEFEYHKEGDVIIGGLFTVNMAVKIGYEYTVNSVPAYKICTQIQPLEYRKLLAFIFTINEINSNPYILPNITLGYHVFDSCGKAHKSIKNLFQILSGENKEVPNYSCRKLDKLAGFIGDQLSATTIPMAQILSLYGYMQISYGATDTQLSDRLLYPYFFRTVQDDRTHHAAIVKMLKFFGWNWVGIITSEDESGERELRELSQELTSHGICIEYTITMPDKNDKGIFTGMDIIEKSTSRVLITCGSCSEYCAVILYKNELNLQNITLLLKLSWLYSFTFRNFDALTDGSLSFIPLINYIPKMEIEFSNSNHLNRPNDPLLEDLWILYFCCNSPNHEKNDFYNFIYKLTLKNCTGNERKDNMTINTRPISAGVGECPPGVYSDEMSGLIIPRTANRSPQVVEFPLKGYFKFEKKYNYNWKSEKVRICISSKRGEVSEGATRCLITNSMRSKAGHSHRVRPLVAERDSNMTMCIIGAIRGSGDILQRGRIVYTYERFTHWNLEPCRRSRVVLMVSTTLTDVLKRRLQKYCLLKSFWKDLVYNNEIVEYFFSIPSSLSCDWCIRTKPARTLDKYWLWYMRPTPIAESWILQPDAHPVSTPSKNPCTAWQFSCVRLHAKTKKIPRARCNEVCHYGYRKAPGGRYHKCCYDCVPCSEGEMSNVTDSDNCQTCPDNEWPNENKTKCIPKNYDFLSYENDNITSIFSSISILFSLIVVFILRIFIIFWETPIVRANNRNLSFVLLVSLMLSFLCVFLFLGRPVDITCMLRQTSFGIIFSVAVSSVLGKTIMVYIAFKATKPGSSWRMWVGVKVSNTIVLICSSIQILINVLWLCISPPFHELDMHSYPGRIIIQCNEGSVIAFYSVLGYMGVLAAVSFIIAYFARTLPDSFNEAKYITFSMLVFCSAWIAMIPAYLSTKGKDMVSVEIFAILASSAGLLGCIFFPKSYILLIKPEMNTKTHLLDKDNAYTFK</sequence>
<evidence type="ECO:0000256" key="5">
    <source>
        <dbReference type="ARBA" id="ARBA00022989"/>
    </source>
</evidence>
<dbReference type="FunFam" id="3.40.50.2300:FF:000728">
    <property type="entry name" value="Uncharacterized protein"/>
    <property type="match status" value="1"/>
</dbReference>
<accession>A0AAD1SD49</accession>
<dbReference type="Pfam" id="PF00003">
    <property type="entry name" value="7tm_3"/>
    <property type="match status" value="1"/>
</dbReference>
<organism evidence="13 14">
    <name type="scientific">Pelobates cultripes</name>
    <name type="common">Western spadefoot toad</name>
    <dbReference type="NCBI Taxonomy" id="61616"/>
    <lineage>
        <taxon>Eukaryota</taxon>
        <taxon>Metazoa</taxon>
        <taxon>Chordata</taxon>
        <taxon>Craniata</taxon>
        <taxon>Vertebrata</taxon>
        <taxon>Euteleostomi</taxon>
        <taxon>Amphibia</taxon>
        <taxon>Batrachia</taxon>
        <taxon>Anura</taxon>
        <taxon>Pelobatoidea</taxon>
        <taxon>Pelobatidae</taxon>
        <taxon>Pelobates</taxon>
    </lineage>
</organism>
<keyword evidence="3 11" id="KW-0812">Transmembrane</keyword>
<dbReference type="PANTHER" id="PTHR24061:SF588">
    <property type="entry name" value="VOMERONASAL TYPE-2 RECEPTOR 26"/>
    <property type="match status" value="1"/>
</dbReference>
<dbReference type="PRINTS" id="PR00248">
    <property type="entry name" value="GPCRMGR"/>
</dbReference>
<evidence type="ECO:0000256" key="3">
    <source>
        <dbReference type="ARBA" id="ARBA00022692"/>
    </source>
</evidence>
<dbReference type="PROSITE" id="PS00981">
    <property type="entry name" value="G_PROTEIN_RECEP_F3_3"/>
    <property type="match status" value="1"/>
</dbReference>